<name>A0ABQ0FXN9_9PEZI</name>
<dbReference type="RefSeq" id="XP_070912010.1">
    <property type="nucleotide sequence ID" value="XM_071055909.1"/>
</dbReference>
<organism evidence="1 2">
    <name type="scientific">Madurella fahalii</name>
    <dbReference type="NCBI Taxonomy" id="1157608"/>
    <lineage>
        <taxon>Eukaryota</taxon>
        <taxon>Fungi</taxon>
        <taxon>Dikarya</taxon>
        <taxon>Ascomycota</taxon>
        <taxon>Pezizomycotina</taxon>
        <taxon>Sordariomycetes</taxon>
        <taxon>Sordariomycetidae</taxon>
        <taxon>Sordariales</taxon>
        <taxon>Sordariales incertae sedis</taxon>
        <taxon>Madurella</taxon>
    </lineage>
</organism>
<dbReference type="EMBL" id="BAAFSV010000001">
    <property type="protein sequence ID" value="GAB1310277.1"/>
    <property type="molecule type" value="Genomic_DNA"/>
</dbReference>
<sequence>MTSELPMDDTAIFDRAVALVRQLSGTLASHATVDIYNVMTSVTGVFTDASDAPEILLADETIAGIYSFTGNATARASSVTSRIAS</sequence>
<comment type="caution">
    <text evidence="1">The sequence shown here is derived from an EMBL/GenBank/DDBJ whole genome shotgun (WGS) entry which is preliminary data.</text>
</comment>
<protein>
    <submittedName>
        <fullName evidence="1">Uncharacterized protein</fullName>
    </submittedName>
</protein>
<dbReference type="Proteomes" id="UP001628179">
    <property type="component" value="Unassembled WGS sequence"/>
</dbReference>
<evidence type="ECO:0000313" key="1">
    <source>
        <dbReference type="EMBL" id="GAB1310277.1"/>
    </source>
</evidence>
<dbReference type="GeneID" id="98171232"/>
<gene>
    <name evidence="1" type="ORF">MFIFM68171_00487</name>
</gene>
<keyword evidence="2" id="KW-1185">Reference proteome</keyword>
<proteinExistence type="predicted"/>
<accession>A0ABQ0FXN9</accession>
<evidence type="ECO:0000313" key="2">
    <source>
        <dbReference type="Proteomes" id="UP001628179"/>
    </source>
</evidence>
<reference evidence="1 2" key="1">
    <citation type="submission" date="2024-09" db="EMBL/GenBank/DDBJ databases">
        <title>Itraconazole resistance in Madurella fahalii resulting from another homologue of gene encoding cytochrome P450 14-alpha sterol demethylase (CYP51).</title>
        <authorList>
            <person name="Yoshioka I."/>
            <person name="Fahal A.H."/>
            <person name="Kaneko S."/>
            <person name="Yaguchi T."/>
        </authorList>
    </citation>
    <scope>NUCLEOTIDE SEQUENCE [LARGE SCALE GENOMIC DNA]</scope>
    <source>
        <strain evidence="1 2">IFM 68171</strain>
    </source>
</reference>